<evidence type="ECO:0000256" key="5">
    <source>
        <dbReference type="ARBA" id="ARBA00022741"/>
    </source>
</evidence>
<reference evidence="10" key="1">
    <citation type="submission" date="2019-07" db="EMBL/GenBank/DDBJ databases">
        <title>Complete Genome Sequences of Vibrion rotiferianus strain AM7.</title>
        <authorList>
            <person name="Miyazaki K."/>
            <person name="Wiseschart A."/>
            <person name="Pootanakit K."/>
            <person name="Ishimori K."/>
            <person name="Kitahara K."/>
        </authorList>
    </citation>
    <scope>NUCLEOTIDE SEQUENCE [LARGE SCALE GENOMIC DNA]</scope>
    <source>
        <strain evidence="10">AM7</strain>
        <plasmid evidence="10">pam7 dna</plasmid>
    </source>
</reference>
<dbReference type="PANTHER" id="PTHR42788:SF7">
    <property type="entry name" value="NITRATE ABC TRANSPORTER ATP-BINDING PROTEIN"/>
    <property type="match status" value="1"/>
</dbReference>
<dbReference type="GO" id="GO:0005886">
    <property type="term" value="C:plasma membrane"/>
    <property type="evidence" value="ECO:0007669"/>
    <property type="project" value="UniProtKB-SubCell"/>
</dbReference>
<feature type="domain" description="ABC transporter" evidence="8">
    <location>
        <begin position="8"/>
        <end position="243"/>
    </location>
</feature>
<proteinExistence type="inferred from homology"/>
<dbReference type="AlphaFoldDB" id="A0A510IG34"/>
<evidence type="ECO:0000256" key="1">
    <source>
        <dbReference type="ARBA" id="ARBA00004202"/>
    </source>
</evidence>
<dbReference type="RefSeq" id="WP_126605900.1">
    <property type="nucleotide sequence ID" value="NZ_AP019800.1"/>
</dbReference>
<dbReference type="SMART" id="SM00382">
    <property type="entry name" value="AAA"/>
    <property type="match status" value="1"/>
</dbReference>
<dbReference type="InterPro" id="IPR003593">
    <property type="entry name" value="AAA+_ATPase"/>
</dbReference>
<organism evidence="9 10">
    <name type="scientific">Vibrio rotiferianus</name>
    <dbReference type="NCBI Taxonomy" id="190895"/>
    <lineage>
        <taxon>Bacteria</taxon>
        <taxon>Pseudomonadati</taxon>
        <taxon>Pseudomonadota</taxon>
        <taxon>Gammaproteobacteria</taxon>
        <taxon>Vibrionales</taxon>
        <taxon>Vibrionaceae</taxon>
        <taxon>Vibrio</taxon>
    </lineage>
</organism>
<dbReference type="Proteomes" id="UP000315115">
    <property type="component" value="Plasmid pAM7"/>
</dbReference>
<evidence type="ECO:0000313" key="10">
    <source>
        <dbReference type="Proteomes" id="UP000315115"/>
    </source>
</evidence>
<dbReference type="EMBL" id="AP019800">
    <property type="protein sequence ID" value="BBL92411.1"/>
    <property type="molecule type" value="Genomic_DNA"/>
</dbReference>
<keyword evidence="3" id="KW-0813">Transport</keyword>
<dbReference type="InterPro" id="IPR003439">
    <property type="entry name" value="ABC_transporter-like_ATP-bd"/>
</dbReference>
<keyword evidence="6 9" id="KW-0067">ATP-binding</keyword>
<dbReference type="PROSITE" id="PS00211">
    <property type="entry name" value="ABC_TRANSPORTER_1"/>
    <property type="match status" value="1"/>
</dbReference>
<keyword evidence="9" id="KW-0614">Plasmid</keyword>
<dbReference type="Pfam" id="PF00005">
    <property type="entry name" value="ABC_tran"/>
    <property type="match status" value="1"/>
</dbReference>
<comment type="subcellular location">
    <subcellularLocation>
        <location evidence="1">Cell membrane</location>
        <topology evidence="1">Peripheral membrane protein</topology>
    </subcellularLocation>
</comment>
<dbReference type="SUPFAM" id="SSF52540">
    <property type="entry name" value="P-loop containing nucleoside triphosphate hydrolases"/>
    <property type="match status" value="1"/>
</dbReference>
<dbReference type="GO" id="GO:0005524">
    <property type="term" value="F:ATP binding"/>
    <property type="evidence" value="ECO:0007669"/>
    <property type="project" value="UniProtKB-KW"/>
</dbReference>
<sequence>MSLQPYLLTVDNLQKSYGDKTVLKNVNLAIRKQEFVSLVGPSGCGKSSLLRIILGQEQACSGDVIIKGRHISEPSPSRGVVYQKYSLFPHLSVLDNVLLGVKHLGINGNPAPQAELVDYAMYYLERVLLQDAAHKLPHELSGGMQQRAAIAQALIASPEILLMDEPFAALDQVSRELLQTFLMQLHEELRMTVIFITHSLEEAAYLGTRLLALSQYYDGYPSAKGHGATIVEDVCLDDLARSTDIKHKPEFLELVARIRRSAFDPDVIQSVDDFNLTHPDSFCVKSAKSFHSPNKKEL</sequence>
<evidence type="ECO:0000256" key="3">
    <source>
        <dbReference type="ARBA" id="ARBA00022448"/>
    </source>
</evidence>
<dbReference type="InterPro" id="IPR027417">
    <property type="entry name" value="P-loop_NTPase"/>
</dbReference>
<evidence type="ECO:0000256" key="4">
    <source>
        <dbReference type="ARBA" id="ARBA00022475"/>
    </source>
</evidence>
<name>A0A510IG34_9VIBR</name>
<evidence type="ECO:0000256" key="7">
    <source>
        <dbReference type="ARBA" id="ARBA00023136"/>
    </source>
</evidence>
<dbReference type="GO" id="GO:0016887">
    <property type="term" value="F:ATP hydrolysis activity"/>
    <property type="evidence" value="ECO:0007669"/>
    <property type="project" value="InterPro"/>
</dbReference>
<gene>
    <name evidence="9" type="ORF">VroAM7_50640</name>
</gene>
<geneLocation type="plasmid" evidence="10">
    <name>pam7 dna</name>
</geneLocation>
<protein>
    <submittedName>
        <fullName evidence="9">ABC transporter ATP-binding protein</fullName>
    </submittedName>
</protein>
<evidence type="ECO:0000256" key="6">
    <source>
        <dbReference type="ARBA" id="ARBA00022840"/>
    </source>
</evidence>
<dbReference type="InterPro" id="IPR017871">
    <property type="entry name" value="ABC_transporter-like_CS"/>
</dbReference>
<keyword evidence="4" id="KW-1003">Cell membrane</keyword>
<dbReference type="InterPro" id="IPR050166">
    <property type="entry name" value="ABC_transporter_ATP-bind"/>
</dbReference>
<dbReference type="PROSITE" id="PS50893">
    <property type="entry name" value="ABC_TRANSPORTER_2"/>
    <property type="match status" value="1"/>
</dbReference>
<evidence type="ECO:0000259" key="8">
    <source>
        <dbReference type="PROSITE" id="PS50893"/>
    </source>
</evidence>
<dbReference type="CDD" id="cd03293">
    <property type="entry name" value="ABC_NrtD_SsuB_transporters"/>
    <property type="match status" value="1"/>
</dbReference>
<keyword evidence="5" id="KW-0547">Nucleotide-binding</keyword>
<accession>A0A510IG34</accession>
<dbReference type="Gene3D" id="3.40.50.300">
    <property type="entry name" value="P-loop containing nucleotide triphosphate hydrolases"/>
    <property type="match status" value="1"/>
</dbReference>
<keyword evidence="7" id="KW-0472">Membrane</keyword>
<evidence type="ECO:0000313" key="9">
    <source>
        <dbReference type="EMBL" id="BBL92411.1"/>
    </source>
</evidence>
<comment type="similarity">
    <text evidence="2">Belongs to the ABC transporter superfamily.</text>
</comment>
<evidence type="ECO:0000256" key="2">
    <source>
        <dbReference type="ARBA" id="ARBA00005417"/>
    </source>
</evidence>
<dbReference type="PANTHER" id="PTHR42788">
    <property type="entry name" value="TAURINE IMPORT ATP-BINDING PROTEIN-RELATED"/>
    <property type="match status" value="1"/>
</dbReference>